<organism evidence="1 2">
    <name type="scientific">Anaerobacillus isosaccharinicus</name>
    <dbReference type="NCBI Taxonomy" id="1532552"/>
    <lineage>
        <taxon>Bacteria</taxon>
        <taxon>Bacillati</taxon>
        <taxon>Bacillota</taxon>
        <taxon>Bacilli</taxon>
        <taxon>Bacillales</taxon>
        <taxon>Bacillaceae</taxon>
        <taxon>Anaerobacillus</taxon>
    </lineage>
</organism>
<reference evidence="1 2" key="1">
    <citation type="journal article" date="2017" name="Genome Announc.">
        <title>Draft Genome Sequences of Four Alkaliphilic Bacteria Belonging to the Anaerobacillus Genus.</title>
        <authorList>
            <person name="Bassil N.M."/>
            <person name="Lloyd J.R."/>
        </authorList>
    </citation>
    <scope>NUCLEOTIDE SEQUENCE [LARGE SCALE GENOMIC DNA]</scope>
    <source>
        <strain evidence="1 2">NB2006</strain>
    </source>
</reference>
<gene>
    <name evidence="1" type="ORF">AWH56_26695</name>
</gene>
<dbReference type="EMBL" id="CP063356">
    <property type="protein sequence ID" value="XRP48459.1"/>
    <property type="molecule type" value="Genomic_DNA"/>
</dbReference>
<evidence type="ECO:0000313" key="2">
    <source>
        <dbReference type="Proteomes" id="UP000180175"/>
    </source>
</evidence>
<sequence>MGRTKNANANAQRNNNKKKMGKSNHASELSTFSEIEAKKMKND</sequence>
<proteinExistence type="predicted"/>
<protein>
    <submittedName>
        <fullName evidence="1">Uncharacterized protein</fullName>
    </submittedName>
</protein>
<keyword evidence="2" id="KW-1185">Reference proteome</keyword>
<accession>A0AC62A488</accession>
<reference evidence="1 2" key="2">
    <citation type="journal article" date="2019" name="Int. J. Syst. Evol. Microbiol.">
        <title>Anaerobacillus isosaccharinicus sp. nov., an alkaliphilic bacterium which degrades isosaccharinic acid.</title>
        <authorList>
            <person name="Bassil N.M."/>
            <person name="Lloyd J.R."/>
        </authorList>
    </citation>
    <scope>NUCLEOTIDE SEQUENCE [LARGE SCALE GENOMIC DNA]</scope>
    <source>
        <strain evidence="1 2">NB2006</strain>
    </source>
</reference>
<evidence type="ECO:0000313" key="1">
    <source>
        <dbReference type="EMBL" id="XRP48459.1"/>
    </source>
</evidence>
<name>A0AC62A488_9BACI</name>
<dbReference type="Proteomes" id="UP000180175">
    <property type="component" value="Chromosome"/>
</dbReference>